<evidence type="ECO:0000313" key="2">
    <source>
        <dbReference type="EMBL" id="EDM26598.1"/>
    </source>
</evidence>
<dbReference type="Proteomes" id="UP000004947">
    <property type="component" value="Unassembled WGS sequence"/>
</dbReference>
<dbReference type="PANTHER" id="PTHR12110">
    <property type="entry name" value="HYDROXYPYRUVATE ISOMERASE"/>
    <property type="match status" value="1"/>
</dbReference>
<dbReference type="RefSeq" id="WP_007279649.1">
    <property type="nucleotide sequence ID" value="NZ_ABCK01000015.1"/>
</dbReference>
<keyword evidence="3" id="KW-1185">Reference proteome</keyword>
<dbReference type="InterPro" id="IPR013022">
    <property type="entry name" value="Xyl_isomerase-like_TIM-brl"/>
</dbReference>
<dbReference type="InterPro" id="IPR036237">
    <property type="entry name" value="Xyl_isomerase-like_sf"/>
</dbReference>
<dbReference type="STRING" id="313628.LNTAR_02282"/>
<dbReference type="OrthoDB" id="9815124at2"/>
<dbReference type="InterPro" id="IPR050312">
    <property type="entry name" value="IolE/XylAMocC-like"/>
</dbReference>
<protein>
    <submittedName>
        <fullName evidence="2">Sugar phosphate isomerase/epimerase</fullName>
    </submittedName>
</protein>
<organism evidence="2 3">
    <name type="scientific">Lentisphaera araneosa HTCC2155</name>
    <dbReference type="NCBI Taxonomy" id="313628"/>
    <lineage>
        <taxon>Bacteria</taxon>
        <taxon>Pseudomonadati</taxon>
        <taxon>Lentisphaerota</taxon>
        <taxon>Lentisphaeria</taxon>
        <taxon>Lentisphaerales</taxon>
        <taxon>Lentisphaeraceae</taxon>
        <taxon>Lentisphaera</taxon>
    </lineage>
</organism>
<evidence type="ECO:0000259" key="1">
    <source>
        <dbReference type="Pfam" id="PF01261"/>
    </source>
</evidence>
<evidence type="ECO:0000313" key="3">
    <source>
        <dbReference type="Proteomes" id="UP000004947"/>
    </source>
</evidence>
<dbReference type="Gene3D" id="3.20.20.150">
    <property type="entry name" value="Divalent-metal-dependent TIM barrel enzymes"/>
    <property type="match status" value="1"/>
</dbReference>
<proteinExistence type="predicted"/>
<dbReference type="eggNOG" id="COG1082">
    <property type="taxonomic scope" value="Bacteria"/>
</dbReference>
<dbReference type="SUPFAM" id="SSF51658">
    <property type="entry name" value="Xylose isomerase-like"/>
    <property type="match status" value="1"/>
</dbReference>
<dbReference type="EMBL" id="ABCK01000015">
    <property type="protein sequence ID" value="EDM26598.1"/>
    <property type="molecule type" value="Genomic_DNA"/>
</dbReference>
<name>A6DP66_9BACT</name>
<dbReference type="GO" id="GO:0016853">
    <property type="term" value="F:isomerase activity"/>
    <property type="evidence" value="ECO:0007669"/>
    <property type="project" value="UniProtKB-KW"/>
</dbReference>
<sequence length="302" mass="34828">MYLTGFADEAAQDLATQIKVTKELGWNAIESRNINGKNIHDISEEDFEKTVALLDQEGVFINCFGSAVANWAKNIKDDFSITLEEVERAIPRMQRLGTKMIRIMSYARCEGEEQYKEERFKRLTEVVRLFKEGGIQPVHENCMNYGGMSWKHTLELMENVPGLKLIYDTGNSPFMKDYSKGGDVWQDSWEFYSNIKEHIAYIHIKDSLNPVGGAPEKYTLPGEGQGYVKEILSDLKARNYDGGISIEPHMATVFHAKDKGDIDWDWNYKVYVQYGQKLMELLQAIDYKWNKFSLNKEVFNEV</sequence>
<accession>A6DP66</accession>
<gene>
    <name evidence="2" type="ORF">LNTAR_02282</name>
</gene>
<feature type="domain" description="Xylose isomerase-like TIM barrel" evidence="1">
    <location>
        <begin position="19"/>
        <end position="250"/>
    </location>
</feature>
<keyword evidence="2" id="KW-0413">Isomerase</keyword>
<dbReference type="Pfam" id="PF01261">
    <property type="entry name" value="AP_endonuc_2"/>
    <property type="match status" value="1"/>
</dbReference>
<dbReference type="AlphaFoldDB" id="A6DP66"/>
<comment type="caution">
    <text evidence="2">The sequence shown here is derived from an EMBL/GenBank/DDBJ whole genome shotgun (WGS) entry which is preliminary data.</text>
</comment>
<reference evidence="2 3" key="1">
    <citation type="journal article" date="2010" name="J. Bacteriol.">
        <title>Genome sequence of Lentisphaera araneosa HTCC2155T, the type species of the order Lentisphaerales in the phylum Lentisphaerae.</title>
        <authorList>
            <person name="Thrash J.C."/>
            <person name="Cho J.C."/>
            <person name="Vergin K.L."/>
            <person name="Morris R.M."/>
            <person name="Giovannoni S.J."/>
        </authorList>
    </citation>
    <scope>NUCLEOTIDE SEQUENCE [LARGE SCALE GENOMIC DNA]</scope>
    <source>
        <strain evidence="2 3">HTCC2155</strain>
    </source>
</reference>